<evidence type="ECO:0000259" key="2">
    <source>
        <dbReference type="PROSITE" id="PS50097"/>
    </source>
</evidence>
<dbReference type="InterPro" id="IPR000210">
    <property type="entry name" value="BTB/POZ_dom"/>
</dbReference>
<feature type="domain" description="BTB" evidence="2">
    <location>
        <begin position="105"/>
        <end position="178"/>
    </location>
</feature>
<dbReference type="Proteomes" id="UP001412239">
    <property type="component" value="Unassembled WGS sequence"/>
</dbReference>
<name>A0A292Q8K0_9PEZI</name>
<keyword evidence="4" id="KW-1185">Reference proteome</keyword>
<evidence type="ECO:0000313" key="4">
    <source>
        <dbReference type="Proteomes" id="UP001412239"/>
    </source>
</evidence>
<dbReference type="PANTHER" id="PTHR47843:SF3">
    <property type="entry name" value="BTB DOMAIN-CONTAINING PROTEIN"/>
    <property type="match status" value="1"/>
</dbReference>
<evidence type="ECO:0000313" key="3">
    <source>
        <dbReference type="EMBL" id="CUS15027.1"/>
    </source>
</evidence>
<feature type="region of interest" description="Disordered" evidence="1">
    <location>
        <begin position="1"/>
        <end position="27"/>
    </location>
</feature>
<dbReference type="PROSITE" id="PS50097">
    <property type="entry name" value="BTB"/>
    <property type="match status" value="1"/>
</dbReference>
<dbReference type="PANTHER" id="PTHR47843">
    <property type="entry name" value="BTB DOMAIN-CONTAINING PROTEIN-RELATED"/>
    <property type="match status" value="1"/>
</dbReference>
<dbReference type="SUPFAM" id="SSF54695">
    <property type="entry name" value="POZ domain"/>
    <property type="match status" value="1"/>
</dbReference>
<reference evidence="3" key="1">
    <citation type="submission" date="2015-10" db="EMBL/GenBank/DDBJ databases">
        <authorList>
            <person name="Regsiter A."/>
            <person name="william w."/>
        </authorList>
    </citation>
    <scope>NUCLEOTIDE SEQUENCE</scope>
    <source>
        <strain evidence="3">Montdore</strain>
    </source>
</reference>
<feature type="compositionally biased region" description="Basic residues" evidence="1">
    <location>
        <begin position="336"/>
        <end position="348"/>
    </location>
</feature>
<dbReference type="AlphaFoldDB" id="A0A292Q8K0"/>
<protein>
    <recommendedName>
        <fullName evidence="2">BTB domain-containing protein</fullName>
    </recommendedName>
</protein>
<dbReference type="Gene3D" id="3.30.710.10">
    <property type="entry name" value="Potassium Channel Kv1.1, Chain A"/>
    <property type="match status" value="1"/>
</dbReference>
<proteinExistence type="predicted"/>
<dbReference type="InterPro" id="IPR011333">
    <property type="entry name" value="SKP1/BTB/POZ_sf"/>
</dbReference>
<accession>A0A292Q8K0</accession>
<sequence length="348" mass="38545">MSDEHDNLAPVAPLRGETRASATGTPAIISTADSMEGVVVETSSFDNNGDGVVDPLFEEQPGEGESTDLIVIKDGDDGDEGEEPDGNGVLARIKRQTYANFLATPTITINIGDIENGGSVLSAHQAFLLRSPYLTDICSSYTHDTPVSERVVDLPDEDLDAVGCFLQYLYTDEYSPRLVPNPQRHDDTILEALDPDLGIQKDLDGTHLLKHAKIYTLAEKLGMDELKTLAHAKIHKINSTAKGELEYARFVYANTPREDKTIRTPIATYWAHKSHVLRHQAEDEFRGMILEFPQFAYDMLSIVLDQKEKKNKDVHRDEREGTEIMAPPGTAEKTRGSARKRPRTSSVI</sequence>
<dbReference type="EMBL" id="LN890953">
    <property type="protein sequence ID" value="CUS15027.1"/>
    <property type="molecule type" value="Genomic_DNA"/>
</dbReference>
<dbReference type="CDD" id="cd18186">
    <property type="entry name" value="BTB_POZ_ZBTB_KLHL-like"/>
    <property type="match status" value="1"/>
</dbReference>
<feature type="region of interest" description="Disordered" evidence="1">
    <location>
        <begin position="308"/>
        <end position="348"/>
    </location>
</feature>
<gene>
    <name evidence="3" type="ORF">GSTUAT00000921001</name>
</gene>
<organism evidence="3 4">
    <name type="scientific">Tuber aestivum</name>
    <name type="common">summer truffle</name>
    <dbReference type="NCBI Taxonomy" id="59557"/>
    <lineage>
        <taxon>Eukaryota</taxon>
        <taxon>Fungi</taxon>
        <taxon>Dikarya</taxon>
        <taxon>Ascomycota</taxon>
        <taxon>Pezizomycotina</taxon>
        <taxon>Pezizomycetes</taxon>
        <taxon>Pezizales</taxon>
        <taxon>Tuberaceae</taxon>
        <taxon>Tuber</taxon>
    </lineage>
</organism>
<evidence type="ECO:0000256" key="1">
    <source>
        <dbReference type="SAM" id="MobiDB-lite"/>
    </source>
</evidence>
<feature type="compositionally biased region" description="Basic and acidic residues" evidence="1">
    <location>
        <begin position="308"/>
        <end position="322"/>
    </location>
</feature>